<dbReference type="SUPFAM" id="SSF47370">
    <property type="entry name" value="Bromodomain"/>
    <property type="match status" value="1"/>
</dbReference>
<keyword evidence="6" id="KW-1185">Reference proteome</keyword>
<proteinExistence type="predicted"/>
<feature type="region of interest" description="Disordered" evidence="3">
    <location>
        <begin position="31"/>
        <end position="55"/>
    </location>
</feature>
<evidence type="ECO:0000259" key="4">
    <source>
        <dbReference type="PROSITE" id="PS50014"/>
    </source>
</evidence>
<dbReference type="EMBL" id="JALJOV010001628">
    <property type="protein sequence ID" value="KAK9845194.1"/>
    <property type="molecule type" value="Genomic_DNA"/>
</dbReference>
<feature type="region of interest" description="Disordered" evidence="3">
    <location>
        <begin position="99"/>
        <end position="177"/>
    </location>
</feature>
<evidence type="ECO:0000256" key="3">
    <source>
        <dbReference type="SAM" id="MobiDB-lite"/>
    </source>
</evidence>
<evidence type="ECO:0000256" key="2">
    <source>
        <dbReference type="PROSITE-ProRule" id="PRU00035"/>
    </source>
</evidence>
<dbReference type="Pfam" id="PF00439">
    <property type="entry name" value="Bromodomain"/>
    <property type="match status" value="1"/>
</dbReference>
<dbReference type="InterPro" id="IPR051831">
    <property type="entry name" value="Bromodomain_contain_prot"/>
</dbReference>
<gene>
    <name evidence="5" type="ORF">WJX84_002672</name>
</gene>
<dbReference type="Proteomes" id="UP001485043">
    <property type="component" value="Unassembled WGS sequence"/>
</dbReference>
<evidence type="ECO:0000256" key="1">
    <source>
        <dbReference type="ARBA" id="ARBA00023117"/>
    </source>
</evidence>
<evidence type="ECO:0000313" key="5">
    <source>
        <dbReference type="EMBL" id="KAK9845194.1"/>
    </source>
</evidence>
<protein>
    <recommendedName>
        <fullName evidence="4">Bromo domain-containing protein</fullName>
    </recommendedName>
</protein>
<feature type="compositionally biased region" description="Polar residues" evidence="3">
    <location>
        <begin position="167"/>
        <end position="177"/>
    </location>
</feature>
<reference evidence="5 6" key="1">
    <citation type="journal article" date="2024" name="Nat. Commun.">
        <title>Phylogenomics reveals the evolutionary origins of lichenization in chlorophyte algae.</title>
        <authorList>
            <person name="Puginier C."/>
            <person name="Libourel C."/>
            <person name="Otte J."/>
            <person name="Skaloud P."/>
            <person name="Haon M."/>
            <person name="Grisel S."/>
            <person name="Petersen M."/>
            <person name="Berrin J.G."/>
            <person name="Delaux P.M."/>
            <person name="Dal Grande F."/>
            <person name="Keller J."/>
        </authorList>
    </citation>
    <scope>NUCLEOTIDE SEQUENCE [LARGE SCALE GENOMIC DNA]</scope>
    <source>
        <strain evidence="5 6">SAG 2523</strain>
    </source>
</reference>
<evidence type="ECO:0000313" key="6">
    <source>
        <dbReference type="Proteomes" id="UP001485043"/>
    </source>
</evidence>
<dbReference type="PANTHER" id="PTHR22881:SF27">
    <property type="entry name" value="BROMODOMAIN CONTAINING 7_9"/>
    <property type="match status" value="1"/>
</dbReference>
<feature type="compositionally biased region" description="Low complexity" evidence="3">
    <location>
        <begin position="113"/>
        <end position="132"/>
    </location>
</feature>
<organism evidence="5 6">
    <name type="scientific">Apatococcus fuscideae</name>
    <dbReference type="NCBI Taxonomy" id="2026836"/>
    <lineage>
        <taxon>Eukaryota</taxon>
        <taxon>Viridiplantae</taxon>
        <taxon>Chlorophyta</taxon>
        <taxon>core chlorophytes</taxon>
        <taxon>Trebouxiophyceae</taxon>
        <taxon>Chlorellales</taxon>
        <taxon>Chlorellaceae</taxon>
        <taxon>Apatococcus</taxon>
    </lineage>
</organism>
<feature type="domain" description="Bromo" evidence="4">
    <location>
        <begin position="201"/>
        <end position="283"/>
    </location>
</feature>
<name>A0AAW1SGY7_9CHLO</name>
<dbReference type="InterPro" id="IPR036427">
    <property type="entry name" value="Bromodomain-like_sf"/>
</dbReference>
<keyword evidence="1 2" id="KW-0103">Bromodomain</keyword>
<dbReference type="CDD" id="cd04369">
    <property type="entry name" value="Bromodomain"/>
    <property type="match status" value="1"/>
</dbReference>
<sequence>MDAAAITRACAAKAAAFAALDDQYKDQDVELPDASEPEAQPSPHRQLIGPKPPPHVGAMLRGRLFLGVFDPQISKPKLIKPVLDDCMERVYAEAQQQWKEEAEQRRGRGRGTGTRSTRQGAKLKSLNSLSNSTEPSVAGSAELDDHSASVEEGPSGSTDKDPLPSAASIQSSGAQEQAMQKYEETVLQILKGTWQRLSKYDSTNLQSLFAEPVDLEANPDYKLKIAKPMDLSTIQSKVAVQNGRNRGPHEYSLDLQGFSSLKGDVQLMLDNCIEYNSSVPEYCEEAKKLQVRADRVFEEDLQKLQNAASARDRKLQSSRS</sequence>
<dbReference type="InterPro" id="IPR001487">
    <property type="entry name" value="Bromodomain"/>
</dbReference>
<accession>A0AAW1SGY7</accession>
<dbReference type="SMART" id="SM00297">
    <property type="entry name" value="BROMO"/>
    <property type="match status" value="1"/>
</dbReference>
<comment type="caution">
    <text evidence="5">The sequence shown here is derived from an EMBL/GenBank/DDBJ whole genome shotgun (WGS) entry which is preliminary data.</text>
</comment>
<dbReference type="PROSITE" id="PS50014">
    <property type="entry name" value="BROMODOMAIN_2"/>
    <property type="match status" value="1"/>
</dbReference>
<dbReference type="Gene3D" id="1.20.920.10">
    <property type="entry name" value="Bromodomain-like"/>
    <property type="match status" value="1"/>
</dbReference>
<dbReference type="PRINTS" id="PR00503">
    <property type="entry name" value="BROMODOMAIN"/>
</dbReference>
<dbReference type="PANTHER" id="PTHR22881">
    <property type="entry name" value="BROMODOMAIN CONTAINING PROTEIN"/>
    <property type="match status" value="1"/>
</dbReference>
<dbReference type="AlphaFoldDB" id="A0AAW1SGY7"/>